<dbReference type="PANTHER" id="PTHR24421">
    <property type="entry name" value="NITRATE/NITRITE SENSOR PROTEIN NARX-RELATED"/>
    <property type="match status" value="1"/>
</dbReference>
<keyword evidence="13" id="KW-1185">Reference proteome</keyword>
<dbReference type="GO" id="GO:0000155">
    <property type="term" value="F:phosphorelay sensor kinase activity"/>
    <property type="evidence" value="ECO:0007669"/>
    <property type="project" value="InterPro"/>
</dbReference>
<evidence type="ECO:0000256" key="1">
    <source>
        <dbReference type="ARBA" id="ARBA00000085"/>
    </source>
</evidence>
<feature type="transmembrane region" description="Helical" evidence="10">
    <location>
        <begin position="149"/>
        <end position="166"/>
    </location>
</feature>
<dbReference type="Gene3D" id="3.30.565.10">
    <property type="entry name" value="Histidine kinase-like ATPase, C-terminal domain"/>
    <property type="match status" value="1"/>
</dbReference>
<evidence type="ECO:0000259" key="11">
    <source>
        <dbReference type="Pfam" id="PF07730"/>
    </source>
</evidence>
<evidence type="ECO:0000256" key="10">
    <source>
        <dbReference type="SAM" id="Phobius"/>
    </source>
</evidence>
<dbReference type="EC" id="2.7.13.3" evidence="2"/>
<organism evidence="12 13">
    <name type="scientific">Enemella evansiae</name>
    <dbReference type="NCBI Taxonomy" id="2016499"/>
    <lineage>
        <taxon>Bacteria</taxon>
        <taxon>Bacillati</taxon>
        <taxon>Actinomycetota</taxon>
        <taxon>Actinomycetes</taxon>
        <taxon>Propionibacteriales</taxon>
        <taxon>Propionibacteriaceae</taxon>
        <taxon>Enemella</taxon>
    </lineage>
</organism>
<comment type="catalytic activity">
    <reaction evidence="1">
        <text>ATP + protein L-histidine = ADP + protein N-phospho-L-histidine.</text>
        <dbReference type="EC" id="2.7.13.3"/>
    </reaction>
</comment>
<proteinExistence type="predicted"/>
<dbReference type="AlphaFoldDB" id="A0A255GH85"/>
<evidence type="ECO:0000256" key="9">
    <source>
        <dbReference type="SAM" id="MobiDB-lite"/>
    </source>
</evidence>
<keyword evidence="4" id="KW-0808">Transferase</keyword>
<keyword evidence="10" id="KW-0472">Membrane</keyword>
<dbReference type="Pfam" id="PF07730">
    <property type="entry name" value="HisKA_3"/>
    <property type="match status" value="1"/>
</dbReference>
<evidence type="ECO:0000313" key="12">
    <source>
        <dbReference type="EMBL" id="OYO13693.1"/>
    </source>
</evidence>
<evidence type="ECO:0000256" key="7">
    <source>
        <dbReference type="ARBA" id="ARBA00022840"/>
    </source>
</evidence>
<evidence type="ECO:0000256" key="3">
    <source>
        <dbReference type="ARBA" id="ARBA00022553"/>
    </source>
</evidence>
<dbReference type="Gene3D" id="1.20.5.1930">
    <property type="match status" value="1"/>
</dbReference>
<feature type="transmembrane region" description="Helical" evidence="10">
    <location>
        <begin position="207"/>
        <end position="233"/>
    </location>
</feature>
<feature type="region of interest" description="Disordered" evidence="9">
    <location>
        <begin position="1"/>
        <end position="47"/>
    </location>
</feature>
<reference evidence="12 13" key="1">
    <citation type="submission" date="2017-07" db="EMBL/GenBank/DDBJ databases">
        <title>Draft whole genome sequences of clinical Proprionibacteriaceae strains.</title>
        <authorList>
            <person name="Bernier A.-M."/>
            <person name="Bernard K."/>
            <person name="Domingo M.-C."/>
        </authorList>
    </citation>
    <scope>NUCLEOTIDE SEQUENCE [LARGE SCALE GENOMIC DNA]</scope>
    <source>
        <strain evidence="12 13">NML 030167</strain>
    </source>
</reference>
<dbReference type="InterPro" id="IPR011712">
    <property type="entry name" value="Sig_transdc_His_kin_sub3_dim/P"/>
</dbReference>
<dbReference type="OrthoDB" id="227596at2"/>
<dbReference type="Proteomes" id="UP000215896">
    <property type="component" value="Unassembled WGS sequence"/>
</dbReference>
<dbReference type="InterPro" id="IPR050482">
    <property type="entry name" value="Sensor_HK_TwoCompSys"/>
</dbReference>
<dbReference type="EMBL" id="NMVO01000013">
    <property type="protein sequence ID" value="OYO13693.1"/>
    <property type="molecule type" value="Genomic_DNA"/>
</dbReference>
<dbReference type="GO" id="GO:0046983">
    <property type="term" value="F:protein dimerization activity"/>
    <property type="evidence" value="ECO:0007669"/>
    <property type="project" value="InterPro"/>
</dbReference>
<evidence type="ECO:0000256" key="2">
    <source>
        <dbReference type="ARBA" id="ARBA00012438"/>
    </source>
</evidence>
<accession>A0A255GH85</accession>
<evidence type="ECO:0000256" key="5">
    <source>
        <dbReference type="ARBA" id="ARBA00022741"/>
    </source>
</evidence>
<sequence length="493" mass="52704">MRPRPHPKSSAGPSPRSRSIERAQSRSAATSATPVARNSPGSHLPPFVPGLLSTAHIGSCSPSACQSERASASSESMHLGTTLVRPVLISAMPRVPHAGKCGWMSPKHSVRVAKSVPDTDQGRYPNSDPGHRVVRVGVFPDVVRRSSPAVASCVLVLIFIAGRFLPATPPASVSVTEIAGWMCASAILLGGSALGRPRVTVILLSTIVALTALASPSPVTPVLMGCLGLLAVATTMAGRMTGGWYLAPALPALLSPTPLALLVPLALAAWVGIAWRLRTERDAAQAASRRLEVAMARADERKRLTGELHDALGHQLSMIALHAGALADRRDLPIEATMKSGELIRASAHNALEDLRDVLDASERETSDDASWTDVARMLDAARAGGQRISYVLPDSVTSAQVDPVMYRLIQEVVTNARRHAPGEPLDLTVSHESDRLHLVARNAISHRPHTDRIVPGRGLTGMVERVTKRGGHAEWINRDGLFEIRAWLPWYE</sequence>
<evidence type="ECO:0000313" key="13">
    <source>
        <dbReference type="Proteomes" id="UP000215896"/>
    </source>
</evidence>
<protein>
    <recommendedName>
        <fullName evidence="2">histidine kinase</fullName>
        <ecNumber evidence="2">2.7.13.3</ecNumber>
    </recommendedName>
</protein>
<evidence type="ECO:0000256" key="6">
    <source>
        <dbReference type="ARBA" id="ARBA00022777"/>
    </source>
</evidence>
<keyword evidence="6" id="KW-0418">Kinase</keyword>
<keyword evidence="8" id="KW-0902">Two-component regulatory system</keyword>
<dbReference type="PANTHER" id="PTHR24421:SF10">
    <property type="entry name" value="NITRATE_NITRITE SENSOR PROTEIN NARQ"/>
    <property type="match status" value="1"/>
</dbReference>
<evidence type="ECO:0000256" key="8">
    <source>
        <dbReference type="ARBA" id="ARBA00023012"/>
    </source>
</evidence>
<keyword evidence="3" id="KW-0597">Phosphoprotein</keyword>
<evidence type="ECO:0000256" key="4">
    <source>
        <dbReference type="ARBA" id="ARBA00022679"/>
    </source>
</evidence>
<feature type="transmembrane region" description="Helical" evidence="10">
    <location>
        <begin position="253"/>
        <end position="275"/>
    </location>
</feature>
<name>A0A255GH85_9ACTN</name>
<keyword evidence="7" id="KW-0067">ATP-binding</keyword>
<keyword evidence="5" id="KW-0547">Nucleotide-binding</keyword>
<keyword evidence="10" id="KW-0812">Transmembrane</keyword>
<feature type="domain" description="Signal transduction histidine kinase subgroup 3 dimerisation and phosphoacceptor" evidence="11">
    <location>
        <begin position="300"/>
        <end position="361"/>
    </location>
</feature>
<gene>
    <name evidence="12" type="ORF">CGZ94_11195</name>
</gene>
<dbReference type="GO" id="GO:0005524">
    <property type="term" value="F:ATP binding"/>
    <property type="evidence" value="ECO:0007669"/>
    <property type="project" value="UniProtKB-KW"/>
</dbReference>
<keyword evidence="10" id="KW-1133">Transmembrane helix</keyword>
<comment type="caution">
    <text evidence="12">The sequence shown here is derived from an EMBL/GenBank/DDBJ whole genome shotgun (WGS) entry which is preliminary data.</text>
</comment>
<feature type="transmembrane region" description="Helical" evidence="10">
    <location>
        <begin position="178"/>
        <end position="195"/>
    </location>
</feature>
<dbReference type="InterPro" id="IPR036890">
    <property type="entry name" value="HATPase_C_sf"/>
</dbReference>
<dbReference type="GO" id="GO:0016020">
    <property type="term" value="C:membrane"/>
    <property type="evidence" value="ECO:0007669"/>
    <property type="project" value="InterPro"/>
</dbReference>